<dbReference type="GO" id="GO:0046872">
    <property type="term" value="F:metal ion binding"/>
    <property type="evidence" value="ECO:0007669"/>
    <property type="project" value="InterPro"/>
</dbReference>
<keyword evidence="1" id="KW-0067">ATP-binding</keyword>
<keyword evidence="1" id="KW-0547">Nucleotide-binding</keyword>
<dbReference type="EMBL" id="JQJD01000040">
    <property type="protein sequence ID" value="KGN80403.1"/>
    <property type="molecule type" value="Genomic_DNA"/>
</dbReference>
<proteinExistence type="predicted"/>
<reference evidence="3 4" key="1">
    <citation type="submission" date="2014-08" db="EMBL/GenBank/DDBJ databases">
        <title>Porphyromonas cangingivalis strain:COT-109_OH1386 Genome sequencing.</title>
        <authorList>
            <person name="Wallis C."/>
            <person name="Deusch O."/>
            <person name="O'Flynn C."/>
            <person name="Davis I."/>
            <person name="Jospin G."/>
            <person name="Darling A.E."/>
            <person name="Coil D.A."/>
            <person name="Alexiev A."/>
            <person name="Horsfall A."/>
            <person name="Kirkwood N."/>
            <person name="Harris S."/>
            <person name="Eisen J.A."/>
        </authorList>
    </citation>
    <scope>NUCLEOTIDE SEQUENCE [LARGE SCALE GENOMIC DNA]</scope>
    <source>
        <strain evidence="4">COT-109 OH1386</strain>
    </source>
</reference>
<dbReference type="SUPFAM" id="SSF56059">
    <property type="entry name" value="Glutathione synthetase ATP-binding domain-like"/>
    <property type="match status" value="1"/>
</dbReference>
<evidence type="ECO:0000313" key="4">
    <source>
        <dbReference type="Proteomes" id="UP000030125"/>
    </source>
</evidence>
<dbReference type="STRING" id="36874.HQ34_01430"/>
<comment type="caution">
    <text evidence="3">The sequence shown here is derived from an EMBL/GenBank/DDBJ whole genome shotgun (WGS) entry which is preliminary data.</text>
</comment>
<dbReference type="RefSeq" id="WP_036851600.1">
    <property type="nucleotide sequence ID" value="NZ_JQJD01000040.1"/>
</dbReference>
<keyword evidence="4" id="KW-1185">Reference proteome</keyword>
<evidence type="ECO:0000259" key="2">
    <source>
        <dbReference type="PROSITE" id="PS50975"/>
    </source>
</evidence>
<sequence>MRKLLNKFVYKEKKRRRDRALKAYMSSQESIAPLTKEEEAKVKAMWGVFGLPFNTGWHRYFKHMSGSFDERCIPQDIWNLFEISLNTPAYRDALQHKVLCYKILPSEVFPTPLGAIVHGVALGNDLRPCSHDDLESNLANEGKVVMKVAGFTGGGKGVRLIDFSKMTKEELKAFVQKAIADNNDYIFQKVLKISEELKRFNPPSTNTVRVVTLNINGRATLASSFLRMATDDRLNDNAGAGGTMVAVHPDGQLHHFGVDNPMAERRLCSPTGLVFAETRLESYQRLVDRLLSLHEQIPYMGFIAWDATIDEEGEIRVIELNLDSQEMECHQAFNGPLFGDRTQEVIDHVLKQKIKRVKVF</sequence>
<evidence type="ECO:0000313" key="3">
    <source>
        <dbReference type="EMBL" id="KGN80403.1"/>
    </source>
</evidence>
<dbReference type="OrthoDB" id="6315394at2"/>
<dbReference type="Pfam" id="PF14397">
    <property type="entry name" value="ATPgrasp_ST"/>
    <property type="match status" value="1"/>
</dbReference>
<accession>A0A0A2ENC2</accession>
<dbReference type="eggNOG" id="COG0189">
    <property type="taxonomic scope" value="Bacteria"/>
</dbReference>
<gene>
    <name evidence="3" type="ORF">HQ35_05400</name>
</gene>
<name>A0A0A2ENC2_PORCN</name>
<dbReference type="Proteomes" id="UP000030125">
    <property type="component" value="Unassembled WGS sequence"/>
</dbReference>
<protein>
    <recommendedName>
        <fullName evidence="2">ATP-grasp domain-containing protein</fullName>
    </recommendedName>
</protein>
<feature type="domain" description="ATP-grasp" evidence="2">
    <location>
        <begin position="101"/>
        <end position="351"/>
    </location>
</feature>
<organism evidence="3 4">
    <name type="scientific">Porphyromonas cangingivalis</name>
    <dbReference type="NCBI Taxonomy" id="36874"/>
    <lineage>
        <taxon>Bacteria</taxon>
        <taxon>Pseudomonadati</taxon>
        <taxon>Bacteroidota</taxon>
        <taxon>Bacteroidia</taxon>
        <taxon>Bacteroidales</taxon>
        <taxon>Porphyromonadaceae</taxon>
        <taxon>Porphyromonas</taxon>
    </lineage>
</organism>
<dbReference type="InterPro" id="IPR039523">
    <property type="entry name" value="RimK-rel_E_lig_ATP-grasp"/>
</dbReference>
<dbReference type="InterPro" id="IPR011761">
    <property type="entry name" value="ATP-grasp"/>
</dbReference>
<dbReference type="GO" id="GO:0005524">
    <property type="term" value="F:ATP binding"/>
    <property type="evidence" value="ECO:0007669"/>
    <property type="project" value="UniProtKB-UniRule"/>
</dbReference>
<dbReference type="AlphaFoldDB" id="A0A0A2ENC2"/>
<evidence type="ECO:0000256" key="1">
    <source>
        <dbReference type="PROSITE-ProRule" id="PRU00409"/>
    </source>
</evidence>
<dbReference type="PROSITE" id="PS50975">
    <property type="entry name" value="ATP_GRASP"/>
    <property type="match status" value="1"/>
</dbReference>